<accession>V9IG36</accession>
<feature type="region of interest" description="Disordered" evidence="1">
    <location>
        <begin position="1"/>
        <end position="56"/>
    </location>
</feature>
<sequence>MNVGKYPELPDRGPTGYKKSSLSLGNIGHSSKDENNYNNTMTSPKTQFSPFPVRNAPRKPKELTLKLGLYSPKGSDLGQLKRS</sequence>
<organism evidence="2">
    <name type="scientific">Apis cerana</name>
    <name type="common">Indian honeybee</name>
    <dbReference type="NCBI Taxonomy" id="7461"/>
    <lineage>
        <taxon>Eukaryota</taxon>
        <taxon>Metazoa</taxon>
        <taxon>Ecdysozoa</taxon>
        <taxon>Arthropoda</taxon>
        <taxon>Hexapoda</taxon>
        <taxon>Insecta</taxon>
        <taxon>Pterygota</taxon>
        <taxon>Neoptera</taxon>
        <taxon>Endopterygota</taxon>
        <taxon>Hymenoptera</taxon>
        <taxon>Apocrita</taxon>
        <taxon>Aculeata</taxon>
        <taxon>Apoidea</taxon>
        <taxon>Anthophila</taxon>
        <taxon>Apidae</taxon>
        <taxon>Apis</taxon>
    </lineage>
</organism>
<feature type="compositionally biased region" description="Polar residues" evidence="1">
    <location>
        <begin position="36"/>
        <end position="49"/>
    </location>
</feature>
<gene>
    <name evidence="2" type="ORF">ACCB02753</name>
</gene>
<dbReference type="EMBL" id="JR041547">
    <property type="protein sequence ID" value="AEY59466.1"/>
    <property type="molecule type" value="mRNA"/>
</dbReference>
<proteinExistence type="evidence at transcript level"/>
<name>V9IG36_APICE</name>
<evidence type="ECO:0000313" key="2">
    <source>
        <dbReference type="EMBL" id="AEY59466.1"/>
    </source>
</evidence>
<reference evidence="2" key="1">
    <citation type="submission" date="2011-11" db="EMBL/GenBank/DDBJ databases">
        <title>Decoding the brain transcriptome of the Eastern honeybee (Apis cerana) based on pyrosequencing.</title>
        <authorList>
            <person name="Sun L."/>
            <person name="Zheng H."/>
            <person name="Wang Y."/>
            <person name="Xie X."/>
            <person name="Zhu Y."/>
            <person name="Gu W."/>
            <person name="Wang S."/>
        </authorList>
    </citation>
    <scope>NUCLEOTIDE SEQUENCE</scope>
    <source>
        <tissue evidence="2">Brain</tissue>
    </source>
</reference>
<protein>
    <submittedName>
        <fullName evidence="2">Uncharacterized protein</fullName>
    </submittedName>
</protein>
<evidence type="ECO:0000256" key="1">
    <source>
        <dbReference type="SAM" id="MobiDB-lite"/>
    </source>
</evidence>
<dbReference type="AlphaFoldDB" id="V9IG36"/>